<dbReference type="AlphaFoldDB" id="A0A8H3EJT2"/>
<feature type="compositionally biased region" description="Basic and acidic residues" evidence="1">
    <location>
        <begin position="286"/>
        <end position="297"/>
    </location>
</feature>
<dbReference type="PROSITE" id="PS51840">
    <property type="entry name" value="C2_NT"/>
    <property type="match status" value="1"/>
</dbReference>
<gene>
    <name evidence="3" type="ORF">GOMPHAMPRED_006043</name>
</gene>
<evidence type="ECO:0000256" key="1">
    <source>
        <dbReference type="SAM" id="MobiDB-lite"/>
    </source>
</evidence>
<dbReference type="InterPro" id="IPR039931">
    <property type="entry name" value="EEIG1/2-like"/>
</dbReference>
<dbReference type="InterPro" id="IPR019448">
    <property type="entry name" value="NT-C2"/>
</dbReference>
<evidence type="ECO:0000313" key="4">
    <source>
        <dbReference type="Proteomes" id="UP000664169"/>
    </source>
</evidence>
<organism evidence="3 4">
    <name type="scientific">Gomphillus americanus</name>
    <dbReference type="NCBI Taxonomy" id="1940652"/>
    <lineage>
        <taxon>Eukaryota</taxon>
        <taxon>Fungi</taxon>
        <taxon>Dikarya</taxon>
        <taxon>Ascomycota</taxon>
        <taxon>Pezizomycotina</taxon>
        <taxon>Lecanoromycetes</taxon>
        <taxon>OSLEUM clade</taxon>
        <taxon>Ostropomycetidae</taxon>
        <taxon>Ostropales</taxon>
        <taxon>Graphidaceae</taxon>
        <taxon>Gomphilloideae</taxon>
        <taxon>Gomphillus</taxon>
    </lineage>
</organism>
<reference evidence="3" key="1">
    <citation type="submission" date="2021-03" db="EMBL/GenBank/DDBJ databases">
        <authorList>
            <person name="Tagirdzhanova G."/>
        </authorList>
    </citation>
    <scope>NUCLEOTIDE SEQUENCE</scope>
</reference>
<dbReference type="Pfam" id="PF10358">
    <property type="entry name" value="NT-C2"/>
    <property type="match status" value="1"/>
</dbReference>
<dbReference type="Proteomes" id="UP000664169">
    <property type="component" value="Unassembled WGS sequence"/>
</dbReference>
<protein>
    <recommendedName>
        <fullName evidence="2">C2 NT-type domain-containing protein</fullName>
    </recommendedName>
</protein>
<feature type="domain" description="C2 NT-type" evidence="2">
    <location>
        <begin position="16"/>
        <end position="161"/>
    </location>
</feature>
<evidence type="ECO:0000259" key="2">
    <source>
        <dbReference type="PROSITE" id="PS51840"/>
    </source>
</evidence>
<proteinExistence type="predicted"/>
<evidence type="ECO:0000313" key="3">
    <source>
        <dbReference type="EMBL" id="CAF9907996.1"/>
    </source>
</evidence>
<name>A0A8H3EJT2_9LECA</name>
<feature type="compositionally biased region" description="Basic and acidic residues" evidence="1">
    <location>
        <begin position="317"/>
        <end position="350"/>
    </location>
</feature>
<sequence>MKKNVHFLGTALIDTATVPKSRRPKFELSLKIQDLTNVPLVTGSVYVAWSVAGSIANEHKGKTAREAIKDHKVVWDYEKSFHVRVTAGKSGVLQSSELQLEVVQEYNSGSKEEKTPLGVVKINLAEYVDASFDESQGVSRRYLMQESKINSTLGVTILMTQIEGEKSFVAPPLKTAPIFQGIAGIMNHEQSEPLDLGMSSMKSSSREQQDSYRKTLAASWVGSHGELPADQCIEDIFAGGDGWGNHDGSDPGGFASSDAEYLQVPTLSNHRKVFSSLGRGHHRQRSQNDKPNTDNRNRGGGISSGRSSPEPAVHSSSSDDHLRSRRRMNEVSEIDLRDDLRSWEIRTPDG</sequence>
<dbReference type="OrthoDB" id="3365224at2759"/>
<feature type="compositionally biased region" description="Low complexity" evidence="1">
    <location>
        <begin position="304"/>
        <end position="316"/>
    </location>
</feature>
<comment type="caution">
    <text evidence="3">The sequence shown here is derived from an EMBL/GenBank/DDBJ whole genome shotgun (WGS) entry which is preliminary data.</text>
</comment>
<dbReference type="EMBL" id="CAJPDQ010000004">
    <property type="protein sequence ID" value="CAF9907996.1"/>
    <property type="molecule type" value="Genomic_DNA"/>
</dbReference>
<feature type="region of interest" description="Disordered" evidence="1">
    <location>
        <begin position="276"/>
        <end position="350"/>
    </location>
</feature>
<accession>A0A8H3EJT2</accession>
<dbReference type="PANTHER" id="PTHR21456">
    <property type="entry name" value="FAMILY WITH SEQUENCE SIMILARITY 102"/>
    <property type="match status" value="1"/>
</dbReference>
<keyword evidence="4" id="KW-1185">Reference proteome</keyword>
<dbReference type="PANTHER" id="PTHR21456:SF1">
    <property type="entry name" value="C2 NT-TYPE DOMAIN-CONTAINING PROTEIN"/>
    <property type="match status" value="1"/>
</dbReference>
<feature type="compositionally biased region" description="Basic residues" evidence="1">
    <location>
        <begin position="276"/>
        <end position="285"/>
    </location>
</feature>